<evidence type="ECO:0000313" key="2">
    <source>
        <dbReference type="Proteomes" id="UP000198211"/>
    </source>
</evidence>
<protein>
    <submittedName>
        <fullName evidence="1">Uncharacterized protein</fullName>
    </submittedName>
</protein>
<accession>A0A225W007</accession>
<evidence type="ECO:0000313" key="1">
    <source>
        <dbReference type="EMBL" id="OWZ10922.1"/>
    </source>
</evidence>
<dbReference type="AlphaFoldDB" id="A0A225W007"/>
<comment type="caution">
    <text evidence="1">The sequence shown here is derived from an EMBL/GenBank/DDBJ whole genome shotgun (WGS) entry which is preliminary data.</text>
</comment>
<organism evidence="1 2">
    <name type="scientific">Phytophthora megakarya</name>
    <dbReference type="NCBI Taxonomy" id="4795"/>
    <lineage>
        <taxon>Eukaryota</taxon>
        <taxon>Sar</taxon>
        <taxon>Stramenopiles</taxon>
        <taxon>Oomycota</taxon>
        <taxon>Peronosporomycetes</taxon>
        <taxon>Peronosporales</taxon>
        <taxon>Peronosporaceae</taxon>
        <taxon>Phytophthora</taxon>
    </lineage>
</organism>
<name>A0A225W007_9STRA</name>
<keyword evidence="2" id="KW-1185">Reference proteome</keyword>
<reference evidence="2" key="1">
    <citation type="submission" date="2017-03" db="EMBL/GenBank/DDBJ databases">
        <title>Phytopthora megakarya and P. palmivora, two closely related causual agents of cacao black pod achieved similar genome size and gene model numbers by different mechanisms.</title>
        <authorList>
            <person name="Ali S."/>
            <person name="Shao J."/>
            <person name="Larry D.J."/>
            <person name="Kronmiller B."/>
            <person name="Shen D."/>
            <person name="Strem M.D."/>
            <person name="Melnick R.L."/>
            <person name="Guiltinan M.J."/>
            <person name="Tyler B.M."/>
            <person name="Meinhardt L.W."/>
            <person name="Bailey B.A."/>
        </authorList>
    </citation>
    <scope>NUCLEOTIDE SEQUENCE [LARGE SCALE GENOMIC DNA]</scope>
    <source>
        <strain evidence="2">zdho120</strain>
    </source>
</reference>
<dbReference type="EMBL" id="NBNE01002285">
    <property type="protein sequence ID" value="OWZ10922.1"/>
    <property type="molecule type" value="Genomic_DNA"/>
</dbReference>
<proteinExistence type="predicted"/>
<sequence length="65" mass="7357">MDKPCSSDGFIQMKRTKSTLPASMDTLVLRRSARSEALPNKCQQRSIQVVSRAARINIQVHKHSF</sequence>
<dbReference type="Proteomes" id="UP000198211">
    <property type="component" value="Unassembled WGS sequence"/>
</dbReference>
<gene>
    <name evidence="1" type="ORF">PHMEG_00016139</name>
</gene>